<proteinExistence type="predicted"/>
<name>A0A0A8XRK0_ARUDO</name>
<dbReference type="EMBL" id="GBRH01281341">
    <property type="protein sequence ID" value="JAD16554.1"/>
    <property type="molecule type" value="Transcribed_RNA"/>
</dbReference>
<evidence type="ECO:0000313" key="1">
    <source>
        <dbReference type="EMBL" id="JAD16554.1"/>
    </source>
</evidence>
<accession>A0A0A8XRK0</accession>
<organism evidence="1">
    <name type="scientific">Arundo donax</name>
    <name type="common">Giant reed</name>
    <name type="synonym">Donax arundinaceus</name>
    <dbReference type="NCBI Taxonomy" id="35708"/>
    <lineage>
        <taxon>Eukaryota</taxon>
        <taxon>Viridiplantae</taxon>
        <taxon>Streptophyta</taxon>
        <taxon>Embryophyta</taxon>
        <taxon>Tracheophyta</taxon>
        <taxon>Spermatophyta</taxon>
        <taxon>Magnoliopsida</taxon>
        <taxon>Liliopsida</taxon>
        <taxon>Poales</taxon>
        <taxon>Poaceae</taxon>
        <taxon>PACMAD clade</taxon>
        <taxon>Arundinoideae</taxon>
        <taxon>Arundineae</taxon>
        <taxon>Arundo</taxon>
    </lineage>
</organism>
<dbReference type="AlphaFoldDB" id="A0A0A8XRK0"/>
<reference evidence="1" key="1">
    <citation type="submission" date="2014-09" db="EMBL/GenBank/DDBJ databases">
        <authorList>
            <person name="Magalhaes I.L.F."/>
            <person name="Oliveira U."/>
            <person name="Santos F.R."/>
            <person name="Vidigal T.H.D.A."/>
            <person name="Brescovit A.D."/>
            <person name="Santos A.J."/>
        </authorList>
    </citation>
    <scope>NUCLEOTIDE SEQUENCE</scope>
    <source>
        <tissue evidence="1">Shoot tissue taken approximately 20 cm above the soil surface</tissue>
    </source>
</reference>
<sequence length="38" mass="4373">MKNAYGVLHHLRPTLPEQICRNAALWKRMLSSVQPAEL</sequence>
<protein>
    <submittedName>
        <fullName evidence="1">Uncharacterized protein</fullName>
    </submittedName>
</protein>
<reference evidence="1" key="2">
    <citation type="journal article" date="2015" name="Data Brief">
        <title>Shoot transcriptome of the giant reed, Arundo donax.</title>
        <authorList>
            <person name="Barrero R.A."/>
            <person name="Guerrero F.D."/>
            <person name="Moolhuijzen P."/>
            <person name="Goolsby J.A."/>
            <person name="Tidwell J."/>
            <person name="Bellgard S.E."/>
            <person name="Bellgard M.I."/>
        </authorList>
    </citation>
    <scope>NUCLEOTIDE SEQUENCE</scope>
    <source>
        <tissue evidence="1">Shoot tissue taken approximately 20 cm above the soil surface</tissue>
    </source>
</reference>